<dbReference type="PANTHER" id="PTHR43828">
    <property type="entry name" value="ASPARAGINASE"/>
    <property type="match status" value="1"/>
</dbReference>
<keyword evidence="8" id="KW-1185">Reference proteome</keyword>
<evidence type="ECO:0000313" key="8">
    <source>
        <dbReference type="Proteomes" id="UP000603453"/>
    </source>
</evidence>
<gene>
    <name evidence="7" type="ORF">INT47_012499</name>
</gene>
<dbReference type="Gene3D" id="1.25.40.20">
    <property type="entry name" value="Ankyrin repeat-containing domain"/>
    <property type="match status" value="1"/>
</dbReference>
<evidence type="ECO:0000256" key="2">
    <source>
        <dbReference type="ARBA" id="ARBA00023043"/>
    </source>
</evidence>
<dbReference type="GO" id="GO:0003677">
    <property type="term" value="F:DNA binding"/>
    <property type="evidence" value="ECO:0007669"/>
    <property type="project" value="InterPro"/>
</dbReference>
<dbReference type="InterPro" id="IPR003163">
    <property type="entry name" value="Tscrpt_reg_HTH_APSES-type"/>
</dbReference>
<dbReference type="AlphaFoldDB" id="A0A8H7QP87"/>
<comment type="caution">
    <text evidence="7">The sequence shown here is derived from an EMBL/GenBank/DDBJ whole genome shotgun (WGS) entry which is preliminary data.</text>
</comment>
<dbReference type="GO" id="GO:0033309">
    <property type="term" value="C:SBF transcription complex"/>
    <property type="evidence" value="ECO:0007669"/>
    <property type="project" value="TreeGrafter"/>
</dbReference>
<sequence length="682" mass="78203">MVDFSSVFKATYSGVPVYEMLCKGVAVMRRRSDSYLNATQILKVADFDKPQRTRILEREVQTGQHEKVQGGYGKYQGTWVPFERGKALAVMYEVDKDLAPILEFVKGDESPPLAPKHVTAASARPKKARETQTRTRKRVKHYDEDLSDLEIEPTHTTTNITNTEQEDQNHQNHHHSNHPHVGKRPTRGKREKQATKAEEPVVVEKEKEEEEDDIMSGDSIPDYEMSEKPYAQKLLQYFMSSKSGISSLLLHPPRDLDINVIIDDEGHTSLHWAAAMARIKVVKLMIDNGADMYRVNYKGQTALMRSVLFTNNFESKTFDALLTLLRTTVFNIDKKDQTVFHHIATTSAWRGKIHASRYYMECLIAKLITNRSELISILNVQDAYGDTALTIAARSGNKRLVKMLIDAGASTEISNEEGMTSRDYFHEIEKNTSSSLEAHGSPPITNVSSPSSENSESIMTEMDTREILRNKIEAMFQVVTSNTGTVPPISEVFDNFAKSYDKDLNTREMVLQKKKIELDLYTKRLEETRRVQESIQLSTDNEQVEGVIRRAEEEGTEMERRLKKWLQFSQKKTLQALEEYYHKENGEKPPSPPHQYSLADLRQTESQLRKELHDLQKARKEHVDHIVQLHARIPPKKYQDYKRLISTCCNVAYENVDLMLSPLLDSFNEATEEQREEMMAAN</sequence>
<evidence type="ECO:0000259" key="6">
    <source>
        <dbReference type="PROSITE" id="PS51299"/>
    </source>
</evidence>
<dbReference type="PROSITE" id="PS50297">
    <property type="entry name" value="ANK_REP_REGION"/>
    <property type="match status" value="2"/>
</dbReference>
<feature type="region of interest" description="Disordered" evidence="5">
    <location>
        <begin position="165"/>
        <end position="223"/>
    </location>
</feature>
<accession>A0A8H7QP87</accession>
<dbReference type="InterPro" id="IPR051642">
    <property type="entry name" value="SWI6-like"/>
</dbReference>
<dbReference type="InterPro" id="IPR036770">
    <property type="entry name" value="Ankyrin_rpt-contain_sf"/>
</dbReference>
<dbReference type="InterPro" id="IPR036887">
    <property type="entry name" value="HTH_APSES_sf"/>
</dbReference>
<dbReference type="SUPFAM" id="SSF48403">
    <property type="entry name" value="Ankyrin repeat"/>
    <property type="match status" value="1"/>
</dbReference>
<feature type="repeat" description="ANK" evidence="3">
    <location>
        <begin position="384"/>
        <end position="416"/>
    </location>
</feature>
<feature type="region of interest" description="Disordered" evidence="5">
    <location>
        <begin position="109"/>
        <end position="141"/>
    </location>
</feature>
<reference evidence="7" key="1">
    <citation type="submission" date="2020-12" db="EMBL/GenBank/DDBJ databases">
        <title>Metabolic potential, ecology and presence of endohyphal bacteria is reflected in genomic diversity of Mucoromycotina.</title>
        <authorList>
            <person name="Muszewska A."/>
            <person name="Okrasinska A."/>
            <person name="Steczkiewicz K."/>
            <person name="Drgas O."/>
            <person name="Orlowska M."/>
            <person name="Perlinska-Lenart U."/>
            <person name="Aleksandrzak-Piekarczyk T."/>
            <person name="Szatraj K."/>
            <person name="Zielenkiewicz U."/>
            <person name="Pilsyk S."/>
            <person name="Malc E."/>
            <person name="Mieczkowski P."/>
            <person name="Kruszewska J.S."/>
            <person name="Biernat P."/>
            <person name="Pawlowska J."/>
        </authorList>
    </citation>
    <scope>NUCLEOTIDE SEQUENCE</scope>
    <source>
        <strain evidence="7">WA0000017839</strain>
    </source>
</reference>
<keyword evidence="1" id="KW-0677">Repeat</keyword>
<dbReference type="EMBL" id="JAEPRD010000150">
    <property type="protein sequence ID" value="KAG2196277.1"/>
    <property type="molecule type" value="Genomic_DNA"/>
</dbReference>
<dbReference type="InterPro" id="IPR002110">
    <property type="entry name" value="Ankyrin_rpt"/>
</dbReference>
<feature type="domain" description="HTH APSES-type" evidence="6">
    <location>
        <begin position="7"/>
        <end position="114"/>
    </location>
</feature>
<organism evidence="7 8">
    <name type="scientific">Mucor saturninus</name>
    <dbReference type="NCBI Taxonomy" id="64648"/>
    <lineage>
        <taxon>Eukaryota</taxon>
        <taxon>Fungi</taxon>
        <taxon>Fungi incertae sedis</taxon>
        <taxon>Mucoromycota</taxon>
        <taxon>Mucoromycotina</taxon>
        <taxon>Mucoromycetes</taxon>
        <taxon>Mucorales</taxon>
        <taxon>Mucorineae</taxon>
        <taxon>Mucoraceae</taxon>
        <taxon>Mucor</taxon>
    </lineage>
</organism>
<evidence type="ECO:0000256" key="1">
    <source>
        <dbReference type="ARBA" id="ARBA00022737"/>
    </source>
</evidence>
<keyword evidence="2 3" id="KW-0040">ANK repeat</keyword>
<proteinExistence type="predicted"/>
<keyword evidence="4" id="KW-0175">Coiled coil</keyword>
<evidence type="ECO:0000256" key="4">
    <source>
        <dbReference type="SAM" id="Coils"/>
    </source>
</evidence>
<dbReference type="SMART" id="SM01252">
    <property type="entry name" value="KilA-N"/>
    <property type="match status" value="1"/>
</dbReference>
<protein>
    <recommendedName>
        <fullName evidence="6">HTH APSES-type domain-containing protein</fullName>
    </recommendedName>
</protein>
<dbReference type="PROSITE" id="PS50088">
    <property type="entry name" value="ANK_REPEAT"/>
    <property type="match status" value="2"/>
</dbReference>
<dbReference type="GO" id="GO:0001228">
    <property type="term" value="F:DNA-binding transcription activator activity, RNA polymerase II-specific"/>
    <property type="evidence" value="ECO:0007669"/>
    <property type="project" value="UniProtKB-ARBA"/>
</dbReference>
<name>A0A8H7QP87_9FUNG</name>
<dbReference type="Pfam" id="PF04383">
    <property type="entry name" value="KilA-N"/>
    <property type="match status" value="1"/>
</dbReference>
<dbReference type="PROSITE" id="PS51299">
    <property type="entry name" value="HTH_APSES"/>
    <property type="match status" value="1"/>
</dbReference>
<feature type="region of interest" description="Disordered" evidence="5">
    <location>
        <begin position="433"/>
        <end position="456"/>
    </location>
</feature>
<evidence type="ECO:0000313" key="7">
    <source>
        <dbReference type="EMBL" id="KAG2196277.1"/>
    </source>
</evidence>
<dbReference type="Proteomes" id="UP000603453">
    <property type="component" value="Unassembled WGS sequence"/>
</dbReference>
<dbReference type="Pfam" id="PF00023">
    <property type="entry name" value="Ank"/>
    <property type="match status" value="1"/>
</dbReference>
<dbReference type="SMART" id="SM00248">
    <property type="entry name" value="ANK"/>
    <property type="match status" value="3"/>
</dbReference>
<dbReference type="PANTHER" id="PTHR43828:SF15">
    <property type="entry name" value="TRANSCRIPTION FACTOR MBP1"/>
    <property type="match status" value="1"/>
</dbReference>
<dbReference type="Pfam" id="PF13637">
    <property type="entry name" value="Ank_4"/>
    <property type="match status" value="1"/>
</dbReference>
<evidence type="ECO:0000256" key="5">
    <source>
        <dbReference type="SAM" id="MobiDB-lite"/>
    </source>
</evidence>
<dbReference type="InterPro" id="IPR018004">
    <property type="entry name" value="KilA/APSES_HTH"/>
</dbReference>
<dbReference type="OrthoDB" id="6718656at2759"/>
<feature type="compositionally biased region" description="Basic residues" evidence="5">
    <location>
        <begin position="171"/>
        <end position="190"/>
    </location>
</feature>
<dbReference type="GO" id="GO:0030907">
    <property type="term" value="C:MBF transcription complex"/>
    <property type="evidence" value="ECO:0007669"/>
    <property type="project" value="TreeGrafter"/>
</dbReference>
<feature type="coiled-coil region" evidence="4">
    <location>
        <begin position="511"/>
        <end position="561"/>
    </location>
</feature>
<dbReference type="FunFam" id="3.10.260.10:FF:000001">
    <property type="entry name" value="APSES transcription factor (MbpA)"/>
    <property type="match status" value="1"/>
</dbReference>
<dbReference type="Gene3D" id="3.10.260.10">
    <property type="entry name" value="Transcription regulator HTH, APSES-type DNA-binding domain"/>
    <property type="match status" value="1"/>
</dbReference>
<feature type="compositionally biased region" description="Basic and acidic residues" evidence="5">
    <location>
        <begin position="191"/>
        <end position="206"/>
    </location>
</feature>
<evidence type="ECO:0000256" key="3">
    <source>
        <dbReference type="PROSITE-ProRule" id="PRU00023"/>
    </source>
</evidence>
<feature type="repeat" description="ANK" evidence="3">
    <location>
        <begin position="265"/>
        <end position="297"/>
    </location>
</feature>
<dbReference type="SUPFAM" id="SSF54616">
    <property type="entry name" value="DNA-binding domain of Mlu1-box binding protein MBP1"/>
    <property type="match status" value="1"/>
</dbReference>